<dbReference type="InterPro" id="IPR053842">
    <property type="entry name" value="NikA-like"/>
</dbReference>
<sequence>MNPSEPVKKKGGRPPNAQKRDKKINLYVTTLEELAIKKRAERAGLNLSDYCRQIVLTGQAQVRLTPQENETLNQVARLGNNLNQLAHKANADGIRSIALEAHRLLQQLGQLLDKPADL</sequence>
<gene>
    <name evidence="2" type="ORF">SAMN05216167_15016</name>
</gene>
<dbReference type="AlphaFoldDB" id="A0A1I2HVQ2"/>
<keyword evidence="3" id="KW-1185">Reference proteome</keyword>
<dbReference type="Pfam" id="PF21983">
    <property type="entry name" value="NikA-like"/>
    <property type="match status" value="1"/>
</dbReference>
<protein>
    <submittedName>
        <fullName evidence="2">Mobilisation protein (MobC)</fullName>
    </submittedName>
</protein>
<dbReference type="STRING" id="662367.SAMN05216167_15016"/>
<organism evidence="2 3">
    <name type="scientific">Spirosoma endophyticum</name>
    <dbReference type="NCBI Taxonomy" id="662367"/>
    <lineage>
        <taxon>Bacteria</taxon>
        <taxon>Pseudomonadati</taxon>
        <taxon>Bacteroidota</taxon>
        <taxon>Cytophagia</taxon>
        <taxon>Cytophagales</taxon>
        <taxon>Cytophagaceae</taxon>
        <taxon>Spirosoma</taxon>
    </lineage>
</organism>
<proteinExistence type="predicted"/>
<evidence type="ECO:0000313" key="3">
    <source>
        <dbReference type="Proteomes" id="UP000198598"/>
    </source>
</evidence>
<accession>A0A1I2HVQ2</accession>
<dbReference type="RefSeq" id="WP_093835211.1">
    <property type="nucleotide sequence ID" value="NZ_FOLQ01000050.1"/>
</dbReference>
<reference evidence="2 3" key="1">
    <citation type="submission" date="2016-10" db="EMBL/GenBank/DDBJ databases">
        <authorList>
            <person name="de Groot N.N."/>
        </authorList>
    </citation>
    <scope>NUCLEOTIDE SEQUENCE [LARGE SCALE GENOMIC DNA]</scope>
    <source>
        <strain evidence="2 3">DSM 26130</strain>
    </source>
</reference>
<dbReference type="OrthoDB" id="3268254at2"/>
<feature type="region of interest" description="Disordered" evidence="1">
    <location>
        <begin position="1"/>
        <end position="23"/>
    </location>
</feature>
<evidence type="ECO:0000313" key="2">
    <source>
        <dbReference type="EMBL" id="SFF34049.1"/>
    </source>
</evidence>
<evidence type="ECO:0000256" key="1">
    <source>
        <dbReference type="SAM" id="MobiDB-lite"/>
    </source>
</evidence>
<dbReference type="EMBL" id="FOLQ01000050">
    <property type="protein sequence ID" value="SFF34049.1"/>
    <property type="molecule type" value="Genomic_DNA"/>
</dbReference>
<dbReference type="Proteomes" id="UP000198598">
    <property type="component" value="Unassembled WGS sequence"/>
</dbReference>
<name>A0A1I2HVQ2_9BACT</name>